<feature type="region of interest" description="Disordered" evidence="1">
    <location>
        <begin position="74"/>
        <end position="96"/>
    </location>
</feature>
<sequence>MAAGLPDDLVLEYDMLQLVDGDDGVSSSFLDAPASPVASSHVEELLANCSVGVSISTSAADAAAASNASCASSASVSGGAGCSSATATKSPEAETNTQDEFAEFLLDGEQFLRDMEKVVKLDVAENQKNQTALEQSDGAIDLDAFTDLDMLPSPCPSAPSTCPSTMDGSPCKNDVDEFDVECPLLAEEHKKKEEEVARMYHEALMSHVLPPMSPPRLPHSDSTLSTSSDTSSLGHTTDGSVTASPLPLMPEETVKGPEYLETHEEEDEEMEEEAMEDEMDLLEKEAKYLDAQMDFLQSRAKSSRPQRKSIKQRRPRDPEQTKQLVESQEDNQLLNDLVTQQKVYQDNFKAMLAFAPVSDVRMALMTPMESYIRLGKDFNERRKTILSLREEKLDMTYKFIEQKSAGLDINQPYQYSDMFEKFGKHYCVNFAISKYDGVSVFQVGRAIYEQIAGKDEALNNAMGSTTIRESFDTIKCNFMHQRIVSSMNWEGESEAADAEKMPDMESNAIFYCRFGDNSAVLATDYIDQDDLHPYDTSNRIRKDVSSGVVLSGHTDADGKKFVVMKRYLMAKYHMYPHKVSQEQQDRFFASMPKCHDTMKTLIVDRLQRGSKDEQDQGRVFYLERATTGNYVAAAVKRSVLTVTSVVSDLVRDYDMLQLLDDDDDAPTSPAVLLASPTFSLGPELVSPQEDEEQTELLRREMKYLTAQKEFLEFKEKKEKPRRKSVKNRRRGRDVATELKMLLKSQENNQVLNGLAMQQKMYADNFKALLAFAPVNDLRLSLMTPLESFIRLEKDPNERSKTILLLRKEKLDMTYKFVEHKTQGMDCTQPHEFSDMFDKFGKHYCVNFTISRYDGVSIYQVARGIYNQLTEKDESLNEAIGITASRESIGTLKCNFMHQRIIARPKQAGNKSVKMPDMESNGVFYCRFGDNSAVLATDYVDQDELHPYDELNRIRKDVSSGVVLTAHEDADGKRYVVMKRYTMTKLHMHPHKVSQKQQDRFFRSMFHSHDNMKRLVVDRVLQHGDTGCS</sequence>
<dbReference type="EMBL" id="JAENGZ010000652">
    <property type="protein sequence ID" value="KAG6955741.1"/>
    <property type="molecule type" value="Genomic_DNA"/>
</dbReference>
<feature type="region of interest" description="Disordered" evidence="1">
    <location>
        <begin position="211"/>
        <end position="278"/>
    </location>
</feature>
<dbReference type="AlphaFoldDB" id="A0A8T1U8C8"/>
<protein>
    <submittedName>
        <fullName evidence="2">Uncharacterized protein</fullName>
    </submittedName>
</protein>
<comment type="caution">
    <text evidence="2">The sequence shown here is derived from an EMBL/GenBank/DDBJ whole genome shotgun (WGS) entry which is preliminary data.</text>
</comment>
<feature type="compositionally biased region" description="Basic residues" evidence="1">
    <location>
        <begin position="301"/>
        <end position="314"/>
    </location>
</feature>
<feature type="compositionally biased region" description="Low complexity" evidence="1">
    <location>
        <begin position="74"/>
        <end position="90"/>
    </location>
</feature>
<feature type="region of interest" description="Disordered" evidence="1">
    <location>
        <begin position="296"/>
        <end position="328"/>
    </location>
</feature>
<feature type="compositionally biased region" description="Low complexity" evidence="1">
    <location>
        <begin position="220"/>
        <end position="240"/>
    </location>
</feature>
<accession>A0A8T1U8C8</accession>
<dbReference type="Proteomes" id="UP000688947">
    <property type="component" value="Unassembled WGS sequence"/>
</dbReference>
<evidence type="ECO:0000256" key="1">
    <source>
        <dbReference type="SAM" id="MobiDB-lite"/>
    </source>
</evidence>
<name>A0A8T1U8C8_9STRA</name>
<proteinExistence type="predicted"/>
<dbReference type="VEuPathDB" id="FungiDB:PC110_g10873"/>
<dbReference type="OrthoDB" id="119629at2759"/>
<reference evidence="2" key="1">
    <citation type="submission" date="2021-01" db="EMBL/GenBank/DDBJ databases">
        <title>Phytophthora aleatoria, a newly-described species from Pinus radiata is distinct from Phytophthora cactorum isolates based on comparative genomics.</title>
        <authorList>
            <person name="Mcdougal R."/>
            <person name="Panda P."/>
            <person name="Williams N."/>
            <person name="Studholme D.J."/>
        </authorList>
    </citation>
    <scope>NUCLEOTIDE SEQUENCE</scope>
    <source>
        <strain evidence="2">NZFS 3830</strain>
    </source>
</reference>
<organism evidence="2 3">
    <name type="scientific">Phytophthora cactorum</name>
    <dbReference type="NCBI Taxonomy" id="29920"/>
    <lineage>
        <taxon>Eukaryota</taxon>
        <taxon>Sar</taxon>
        <taxon>Stramenopiles</taxon>
        <taxon>Oomycota</taxon>
        <taxon>Peronosporomycetes</taxon>
        <taxon>Peronosporales</taxon>
        <taxon>Peronosporaceae</taxon>
        <taxon>Phytophthora</taxon>
    </lineage>
</organism>
<evidence type="ECO:0000313" key="2">
    <source>
        <dbReference type="EMBL" id="KAG6955741.1"/>
    </source>
</evidence>
<evidence type="ECO:0000313" key="3">
    <source>
        <dbReference type="Proteomes" id="UP000688947"/>
    </source>
</evidence>
<dbReference type="VEuPathDB" id="FungiDB:PC110_g10872"/>
<feature type="compositionally biased region" description="Acidic residues" evidence="1">
    <location>
        <begin position="263"/>
        <end position="278"/>
    </location>
</feature>
<feature type="compositionally biased region" description="Basic and acidic residues" evidence="1">
    <location>
        <begin position="252"/>
        <end position="262"/>
    </location>
</feature>
<gene>
    <name evidence="2" type="ORF">JG687_00011006</name>
</gene>